<dbReference type="GeneID" id="92044615"/>
<dbReference type="InterPro" id="IPR050425">
    <property type="entry name" value="NAD(P)_dehydrat-like"/>
</dbReference>
<evidence type="ECO:0000313" key="5">
    <source>
        <dbReference type="EMBL" id="KAK8079422.1"/>
    </source>
</evidence>
<proteinExistence type="inferred from homology"/>
<evidence type="ECO:0000256" key="1">
    <source>
        <dbReference type="ARBA" id="ARBA00023002"/>
    </source>
</evidence>
<keyword evidence="1" id="KW-0560">Oxidoreductase</keyword>
<dbReference type="Pfam" id="PF01370">
    <property type="entry name" value="Epimerase"/>
    <property type="match status" value="1"/>
</dbReference>
<evidence type="ECO:0000256" key="2">
    <source>
        <dbReference type="ARBA" id="ARBA00023445"/>
    </source>
</evidence>
<dbReference type="Proteomes" id="UP001433268">
    <property type="component" value="Unassembled WGS sequence"/>
</dbReference>
<dbReference type="PANTHER" id="PTHR10366">
    <property type="entry name" value="NAD DEPENDENT EPIMERASE/DEHYDRATASE"/>
    <property type="match status" value="1"/>
</dbReference>
<comment type="caution">
    <text evidence="5">The sequence shown here is derived from an EMBL/GenBank/DDBJ whole genome shotgun (WGS) entry which is preliminary data.</text>
</comment>
<gene>
    <name evidence="5" type="ORF">PG997_007240</name>
</gene>
<dbReference type="InterPro" id="IPR036291">
    <property type="entry name" value="NAD(P)-bd_dom_sf"/>
</dbReference>
<organism evidence="5 6">
    <name type="scientific">Apiospora hydei</name>
    <dbReference type="NCBI Taxonomy" id="1337664"/>
    <lineage>
        <taxon>Eukaryota</taxon>
        <taxon>Fungi</taxon>
        <taxon>Dikarya</taxon>
        <taxon>Ascomycota</taxon>
        <taxon>Pezizomycotina</taxon>
        <taxon>Sordariomycetes</taxon>
        <taxon>Xylariomycetidae</taxon>
        <taxon>Amphisphaeriales</taxon>
        <taxon>Apiosporaceae</taxon>
        <taxon>Apiospora</taxon>
    </lineage>
</organism>
<evidence type="ECO:0000259" key="4">
    <source>
        <dbReference type="Pfam" id="PF01370"/>
    </source>
</evidence>
<feature type="region of interest" description="Disordered" evidence="3">
    <location>
        <begin position="295"/>
        <end position="318"/>
    </location>
</feature>
<dbReference type="InterPro" id="IPR001509">
    <property type="entry name" value="Epimerase_deHydtase"/>
</dbReference>
<dbReference type="RefSeq" id="XP_066666897.1">
    <property type="nucleotide sequence ID" value="XM_066811555.1"/>
</dbReference>
<dbReference type="EMBL" id="JAQQWN010000006">
    <property type="protein sequence ID" value="KAK8079422.1"/>
    <property type="molecule type" value="Genomic_DNA"/>
</dbReference>
<evidence type="ECO:0000256" key="3">
    <source>
        <dbReference type="SAM" id="MobiDB-lite"/>
    </source>
</evidence>
<keyword evidence="6" id="KW-1185">Reference proteome</keyword>
<comment type="similarity">
    <text evidence="2">Belongs to the NAD(P)-dependent epimerase/dehydratase family. Dihydroflavonol-4-reductase subfamily.</text>
</comment>
<reference evidence="5 6" key="1">
    <citation type="submission" date="2023-01" db="EMBL/GenBank/DDBJ databases">
        <title>Analysis of 21 Apiospora genomes using comparative genomics revels a genus with tremendous synthesis potential of carbohydrate active enzymes and secondary metabolites.</title>
        <authorList>
            <person name="Sorensen T."/>
        </authorList>
    </citation>
    <scope>NUCLEOTIDE SEQUENCE [LARGE SCALE GENOMIC DNA]</scope>
    <source>
        <strain evidence="5 6">CBS 114990</strain>
    </source>
</reference>
<evidence type="ECO:0000313" key="6">
    <source>
        <dbReference type="Proteomes" id="UP001433268"/>
    </source>
</evidence>
<feature type="compositionally biased region" description="Polar residues" evidence="3">
    <location>
        <begin position="308"/>
        <end position="318"/>
    </location>
</feature>
<accession>A0ABR1W7N9</accession>
<dbReference type="PANTHER" id="PTHR10366:SF562">
    <property type="entry name" value="ALDEHYDE REDUCTASE II (AFU_ORTHOLOGUE AFUA_1G11360)"/>
    <property type="match status" value="1"/>
</dbReference>
<name>A0ABR1W7N9_9PEZI</name>
<protein>
    <submittedName>
        <fullName evidence="5">Aldehyde reductase</fullName>
    </submittedName>
</protein>
<dbReference type="Gene3D" id="3.40.50.720">
    <property type="entry name" value="NAD(P)-binding Rossmann-like Domain"/>
    <property type="match status" value="1"/>
</dbReference>
<feature type="domain" description="NAD-dependent epimerase/dehydratase" evidence="4">
    <location>
        <begin position="16"/>
        <end position="141"/>
    </location>
</feature>
<sequence length="318" mass="34377">MVFSPSFDRLTEGDTILITGVSGLLGSATAKEALQQGFRVRGITRDPSKLLELQSAFDQDFGDRFQVCGMDDLTKAESYAPHHLQGVSGVLHIANDASCDINKTVAATVGLMREAAKIPSVKAFTLTSSRAAAFDPPPPGERLLVSSDTFLHDAVYRARSAPADGYLAYQASKVESEKAAWDVYRKEGLGSKYAFNTILPDWVNGAPVNPRPGFYSTYTGMTEFYSGSYGPTSTFYFFTHPPSTCVALRDVAALHVISLAAGEVDRERLFATQGTWCAADVVQAITKVDVAWTPRRSTPRRHPCPAATSWSRTSGSAS</sequence>
<dbReference type="SUPFAM" id="SSF51735">
    <property type="entry name" value="NAD(P)-binding Rossmann-fold domains"/>
    <property type="match status" value="1"/>
</dbReference>